<reference evidence="1" key="1">
    <citation type="submission" date="2022-10" db="EMBL/GenBank/DDBJ databases">
        <authorList>
            <person name="Kim H.S."/>
            <person name="Kim J.-S."/>
            <person name="Suh M.K."/>
            <person name="Eom M.K."/>
            <person name="Lee J.-S."/>
        </authorList>
    </citation>
    <scope>NUCLEOTIDE SEQUENCE</scope>
    <source>
        <strain evidence="1">LIP-5</strain>
    </source>
</reference>
<dbReference type="InterPro" id="IPR041662">
    <property type="entry name" value="SusD-like_2"/>
</dbReference>
<dbReference type="SUPFAM" id="SSF48452">
    <property type="entry name" value="TPR-like"/>
    <property type="match status" value="1"/>
</dbReference>
<dbReference type="RefSeq" id="WP_263037078.1">
    <property type="nucleotide sequence ID" value="NZ_JAOTPL010000003.1"/>
</dbReference>
<dbReference type="InterPro" id="IPR024302">
    <property type="entry name" value="SusD-like"/>
</dbReference>
<dbReference type="InterPro" id="IPR011990">
    <property type="entry name" value="TPR-like_helical_dom_sf"/>
</dbReference>
<name>A0AAE3IM58_9BACT</name>
<evidence type="ECO:0000313" key="1">
    <source>
        <dbReference type="EMBL" id="MCU7693591.1"/>
    </source>
</evidence>
<gene>
    <name evidence="1" type="ORF">OD355_03570</name>
</gene>
<dbReference type="AlphaFoldDB" id="A0AAE3IM58"/>
<comment type="caution">
    <text evidence="1">The sequence shown here is derived from an EMBL/GenBank/DDBJ whole genome shotgun (WGS) entry which is preliminary data.</text>
</comment>
<dbReference type="Pfam" id="PF12771">
    <property type="entry name" value="SusD-like_2"/>
    <property type="match status" value="1"/>
</dbReference>
<accession>A0AAE3IM58</accession>
<proteinExistence type="predicted"/>
<dbReference type="Proteomes" id="UP001209317">
    <property type="component" value="Unassembled WGS sequence"/>
</dbReference>
<dbReference type="EMBL" id="JAOTPL010000003">
    <property type="protein sequence ID" value="MCU7693591.1"/>
    <property type="molecule type" value="Genomic_DNA"/>
</dbReference>
<protein>
    <submittedName>
        <fullName evidence="1">SusD/RagB family nutrient-binding outer membrane lipoprotein</fullName>
    </submittedName>
</protein>
<keyword evidence="2" id="KW-1185">Reference proteome</keyword>
<organism evidence="1 2">
    <name type="scientific">Haoranjiania flava</name>
    <dbReference type="NCBI Taxonomy" id="1856322"/>
    <lineage>
        <taxon>Bacteria</taxon>
        <taxon>Pseudomonadati</taxon>
        <taxon>Bacteroidota</taxon>
        <taxon>Chitinophagia</taxon>
        <taxon>Chitinophagales</taxon>
        <taxon>Chitinophagaceae</taxon>
        <taxon>Haoranjiania</taxon>
    </lineage>
</organism>
<dbReference type="PROSITE" id="PS51257">
    <property type="entry name" value="PROKAR_LIPOPROTEIN"/>
    <property type="match status" value="1"/>
</dbReference>
<keyword evidence="1" id="KW-0449">Lipoprotein</keyword>
<dbReference type="Gene3D" id="1.25.40.390">
    <property type="match status" value="1"/>
</dbReference>
<dbReference type="Pfam" id="PF12741">
    <property type="entry name" value="SusD-like"/>
    <property type="match status" value="1"/>
</dbReference>
<evidence type="ECO:0000313" key="2">
    <source>
        <dbReference type="Proteomes" id="UP001209317"/>
    </source>
</evidence>
<sequence>MKKIINLLIISSFLLFGGCKKFLDINKNPNNPTGPIAEEYILPKTIVEWAAFQPYSSSHGEDLMGYTVNPGGVSGWGTLVNYNYSPGNYRDLWSVPYDNLEDIEAVIRKSLIDPNYVVLGAAAKVLKVLHYQHLVDTYNNVPYTEANRGVGNLTPAYTNGVEIYKAIADSIDVAISEFNKGGANPSALQLTTSSDPLFKGNLTLWKKFANTIKLRLILRAGSKVNFTNKTFSPDGFLTEDALVQPGYSNVTGKLNPTWRRTYEVSGATTSGANYASALNQRVPSFYTVGFYDGNKIYDKFRGSLTYRVYPSPGINQLGHDPGSNDAAKVKAPNDWYIATGTVNATNYASIGIFKGPSAPQSIMLAAESYFLQAEGIVRGIITGNAKEAFNNGILQSFRYLNKNEAGSISNKFVNVKTGKIATAVGVKDTIAIDPLFEFNTYLTENQDNYLVNFDLATDNNKKIEAIITQKYIANNMINGIESWNEYRRTGYPANTIPSVANKYTSFVSLQSLSTAPDKLPTRIQYPQEEFIYNSTNVNAQKGSGANGGISVFIDKIFWAK</sequence>